<feature type="transmembrane region" description="Helical" evidence="7">
    <location>
        <begin position="247"/>
        <end position="270"/>
    </location>
</feature>
<organism evidence="10 11">
    <name type="scientific">Operophtera brumata</name>
    <name type="common">Winter moth</name>
    <name type="synonym">Phalaena brumata</name>
    <dbReference type="NCBI Taxonomy" id="104452"/>
    <lineage>
        <taxon>Eukaryota</taxon>
        <taxon>Metazoa</taxon>
        <taxon>Ecdysozoa</taxon>
        <taxon>Arthropoda</taxon>
        <taxon>Hexapoda</taxon>
        <taxon>Insecta</taxon>
        <taxon>Pterygota</taxon>
        <taxon>Neoptera</taxon>
        <taxon>Endopterygota</taxon>
        <taxon>Lepidoptera</taxon>
        <taxon>Glossata</taxon>
        <taxon>Ditrysia</taxon>
        <taxon>Geometroidea</taxon>
        <taxon>Geometridae</taxon>
        <taxon>Larentiinae</taxon>
        <taxon>Operophtera</taxon>
    </lineage>
</organism>
<evidence type="ECO:0000313" key="10">
    <source>
        <dbReference type="EMBL" id="KOB77376.1"/>
    </source>
</evidence>
<dbReference type="Proteomes" id="UP000037510">
    <property type="component" value="Unassembled WGS sequence"/>
</dbReference>
<dbReference type="EMBL" id="JTDY01000396">
    <property type="protein sequence ID" value="KOB77376.1"/>
    <property type="molecule type" value="Genomic_DNA"/>
</dbReference>
<dbReference type="InterPro" id="IPR050382">
    <property type="entry name" value="MFS_Na/Anion_cotransporter"/>
</dbReference>
<dbReference type="Gene3D" id="1.20.1250.20">
    <property type="entry name" value="MFS general substrate transporter like domains"/>
    <property type="match status" value="2"/>
</dbReference>
<accession>A0A0L7LQA2</accession>
<evidence type="ECO:0000256" key="4">
    <source>
        <dbReference type="ARBA" id="ARBA00022847"/>
    </source>
</evidence>
<keyword evidence="4" id="KW-0769">Symport</keyword>
<feature type="transmembrane region" description="Helical" evidence="7">
    <location>
        <begin position="157"/>
        <end position="175"/>
    </location>
</feature>
<keyword evidence="8" id="KW-0732">Signal</keyword>
<feature type="non-terminal residue" evidence="10">
    <location>
        <position position="461"/>
    </location>
</feature>
<dbReference type="PANTHER" id="PTHR11662">
    <property type="entry name" value="SOLUTE CARRIER FAMILY 17"/>
    <property type="match status" value="1"/>
</dbReference>
<feature type="transmembrane region" description="Helical" evidence="7">
    <location>
        <begin position="75"/>
        <end position="108"/>
    </location>
</feature>
<dbReference type="FunFam" id="1.20.1250.20:FF:000003">
    <property type="entry name" value="Solute carrier family 17 member 3"/>
    <property type="match status" value="1"/>
</dbReference>
<evidence type="ECO:0000256" key="5">
    <source>
        <dbReference type="ARBA" id="ARBA00022989"/>
    </source>
</evidence>
<evidence type="ECO:0000256" key="8">
    <source>
        <dbReference type="SAM" id="SignalP"/>
    </source>
</evidence>
<dbReference type="PANTHER" id="PTHR11662:SF280">
    <property type="entry name" value="FI21844P1-RELATED"/>
    <property type="match status" value="1"/>
</dbReference>
<evidence type="ECO:0000256" key="3">
    <source>
        <dbReference type="ARBA" id="ARBA00022692"/>
    </source>
</evidence>
<feature type="non-terminal residue" evidence="10">
    <location>
        <position position="1"/>
    </location>
</feature>
<reference evidence="10 11" key="1">
    <citation type="journal article" date="2015" name="Genome Biol. Evol.">
        <title>The genome of winter moth (Operophtera brumata) provides a genomic perspective on sexual dimorphism and phenology.</title>
        <authorList>
            <person name="Derks M.F."/>
            <person name="Smit S."/>
            <person name="Salis L."/>
            <person name="Schijlen E."/>
            <person name="Bossers A."/>
            <person name="Mateman C."/>
            <person name="Pijl A.S."/>
            <person name="de Ridder D."/>
            <person name="Groenen M.A."/>
            <person name="Visser M.E."/>
            <person name="Megens H.J."/>
        </authorList>
    </citation>
    <scope>NUCLEOTIDE SEQUENCE [LARGE SCALE GENOMIC DNA]</scope>
    <source>
        <strain evidence="10">WM2013NL</strain>
        <tissue evidence="10">Head and thorax</tissue>
    </source>
</reference>
<keyword evidence="3 7" id="KW-0812">Transmembrane</keyword>
<evidence type="ECO:0000259" key="9">
    <source>
        <dbReference type="PROSITE" id="PS50850"/>
    </source>
</evidence>
<dbReference type="InterPro" id="IPR020846">
    <property type="entry name" value="MFS_dom"/>
</dbReference>
<dbReference type="AlphaFoldDB" id="A0A0L7LQA2"/>
<keyword evidence="6 7" id="KW-0472">Membrane</keyword>
<feature type="transmembrane region" description="Helical" evidence="7">
    <location>
        <begin position="205"/>
        <end position="226"/>
    </location>
</feature>
<name>A0A0L7LQA2_OPEBR</name>
<dbReference type="InterPro" id="IPR036259">
    <property type="entry name" value="MFS_trans_sf"/>
</dbReference>
<evidence type="ECO:0000313" key="11">
    <source>
        <dbReference type="Proteomes" id="UP000037510"/>
    </source>
</evidence>
<gene>
    <name evidence="10" type="ORF">OBRU01_04197</name>
</gene>
<proteinExistence type="predicted"/>
<protein>
    <submittedName>
        <fullName evidence="10">Sodium-dependent phosphate transporter</fullName>
    </submittedName>
</protein>
<feature type="transmembrane region" description="Helical" evidence="7">
    <location>
        <begin position="310"/>
        <end position="331"/>
    </location>
</feature>
<evidence type="ECO:0000256" key="1">
    <source>
        <dbReference type="ARBA" id="ARBA00004141"/>
    </source>
</evidence>
<comment type="caution">
    <text evidence="10">The sequence shown here is derived from an EMBL/GenBank/DDBJ whole genome shotgun (WGS) entry which is preliminary data.</text>
</comment>
<dbReference type="Pfam" id="PF07690">
    <property type="entry name" value="MFS_1"/>
    <property type="match status" value="1"/>
</dbReference>
<dbReference type="STRING" id="104452.A0A0L7LQA2"/>
<dbReference type="GO" id="GO:0006820">
    <property type="term" value="P:monoatomic anion transport"/>
    <property type="evidence" value="ECO:0007669"/>
    <property type="project" value="TreeGrafter"/>
</dbReference>
<keyword evidence="5 7" id="KW-1133">Transmembrane helix</keyword>
<dbReference type="GO" id="GO:0016020">
    <property type="term" value="C:membrane"/>
    <property type="evidence" value="ECO:0007669"/>
    <property type="project" value="UniProtKB-SubCell"/>
</dbReference>
<keyword evidence="2" id="KW-0813">Transport</keyword>
<comment type="subcellular location">
    <subcellularLocation>
        <location evidence="1">Membrane</location>
        <topology evidence="1">Multi-pass membrane protein</topology>
    </subcellularLocation>
</comment>
<evidence type="ECO:0000256" key="2">
    <source>
        <dbReference type="ARBA" id="ARBA00022448"/>
    </source>
</evidence>
<dbReference type="PROSITE" id="PS50850">
    <property type="entry name" value="MFS"/>
    <property type="match status" value="1"/>
</dbReference>
<feature type="transmembrane region" description="Helical" evidence="7">
    <location>
        <begin position="343"/>
        <end position="367"/>
    </location>
</feature>
<feature type="transmembrane region" description="Helical" evidence="7">
    <location>
        <begin position="48"/>
        <end position="68"/>
    </location>
</feature>
<sequence length="461" mass="50218">MICMCICMIALFMARSSLGVAILAMTDSSRRNDSNVEIYEWDKKTQGLILSSFFWGYMAMQIPAGLLAKKYGGKLILLVALLTSGGGWPCVCVCRVVMGLTQACLFPASHTLLGRWLPASERTALTGLVYGGSHIGTIISMPVSGVLAETALGWKTIFYSISGLMFLTAALWYWFAASSPAEHRMMSVQERAERPTPWKHMFTTVPLWAIMAAHVGGTIAYILFFVDLPTYLERAMEISLKNISRTLISCLQSAILSGMPYVGMWAGSIFSSNICEMIFNKGLLSMDASLFGTACGLVVLAFLHSDHKQLAVCVLIVSLTLFGFIHAGFMVNHLDLSPHFAGVMLSLTNFAGSVGSVLTPVATGLILKDDPSDICRWRIVFLMTASILVGCNIVYIIFGSATRQDWDTPDYDDKLKAELGIISNQSAWEDKSNEPKLYEVTSFPFMAPMADGLPAAPSPGP</sequence>
<evidence type="ECO:0000256" key="7">
    <source>
        <dbReference type="SAM" id="Phobius"/>
    </source>
</evidence>
<evidence type="ECO:0000256" key="6">
    <source>
        <dbReference type="ARBA" id="ARBA00023136"/>
    </source>
</evidence>
<dbReference type="InterPro" id="IPR011701">
    <property type="entry name" value="MFS"/>
</dbReference>
<feature type="transmembrane region" description="Helical" evidence="7">
    <location>
        <begin position="282"/>
        <end position="303"/>
    </location>
</feature>
<feature type="domain" description="Major facilitator superfamily (MFS) profile" evidence="9">
    <location>
        <begin position="1"/>
        <end position="403"/>
    </location>
</feature>
<dbReference type="GO" id="GO:0015293">
    <property type="term" value="F:symporter activity"/>
    <property type="evidence" value="ECO:0007669"/>
    <property type="project" value="UniProtKB-KW"/>
</dbReference>
<feature type="chain" id="PRO_5005573419" evidence="8">
    <location>
        <begin position="20"/>
        <end position="461"/>
    </location>
</feature>
<feature type="transmembrane region" description="Helical" evidence="7">
    <location>
        <begin position="128"/>
        <end position="148"/>
    </location>
</feature>
<feature type="signal peptide" evidence="8">
    <location>
        <begin position="1"/>
        <end position="19"/>
    </location>
</feature>
<feature type="transmembrane region" description="Helical" evidence="7">
    <location>
        <begin position="379"/>
        <end position="398"/>
    </location>
</feature>
<keyword evidence="11" id="KW-1185">Reference proteome</keyword>
<dbReference type="SUPFAM" id="SSF103473">
    <property type="entry name" value="MFS general substrate transporter"/>
    <property type="match status" value="1"/>
</dbReference>